<evidence type="ECO:0000256" key="3">
    <source>
        <dbReference type="ARBA" id="ARBA00023163"/>
    </source>
</evidence>
<accession>A0A846QRD4</accession>
<name>A0A846QRD4_9FLAO</name>
<dbReference type="PANTHER" id="PTHR43280">
    <property type="entry name" value="ARAC-FAMILY TRANSCRIPTIONAL REGULATOR"/>
    <property type="match status" value="1"/>
</dbReference>
<dbReference type="PRINTS" id="PR00032">
    <property type="entry name" value="HTHARAC"/>
</dbReference>
<evidence type="ECO:0000313" key="6">
    <source>
        <dbReference type="Proteomes" id="UP000590442"/>
    </source>
</evidence>
<reference evidence="5 6" key="1">
    <citation type="submission" date="2020-03" db="EMBL/GenBank/DDBJ databases">
        <title>Genomic Encyclopedia of Type Strains, Phase IV (KMG-IV): sequencing the most valuable type-strain genomes for metagenomic binning, comparative biology and taxonomic classification.</title>
        <authorList>
            <person name="Goeker M."/>
        </authorList>
    </citation>
    <scope>NUCLEOTIDE SEQUENCE [LARGE SCALE GENOMIC DNA]</scope>
    <source>
        <strain evidence="5 6">DSM 29762</strain>
    </source>
</reference>
<keyword evidence="3" id="KW-0804">Transcription</keyword>
<organism evidence="5 6">
    <name type="scientific">Saonia flava</name>
    <dbReference type="NCBI Taxonomy" id="523696"/>
    <lineage>
        <taxon>Bacteria</taxon>
        <taxon>Pseudomonadati</taxon>
        <taxon>Bacteroidota</taxon>
        <taxon>Flavobacteriia</taxon>
        <taxon>Flavobacteriales</taxon>
        <taxon>Flavobacteriaceae</taxon>
        <taxon>Saonia</taxon>
    </lineage>
</organism>
<protein>
    <submittedName>
        <fullName evidence="5">AraC-like DNA-binding protein</fullName>
    </submittedName>
</protein>
<dbReference type="RefSeq" id="WP_167963471.1">
    <property type="nucleotide sequence ID" value="NZ_JAATJJ010000001.1"/>
</dbReference>
<dbReference type="Pfam" id="PF13185">
    <property type="entry name" value="GAF_2"/>
    <property type="match status" value="1"/>
</dbReference>
<dbReference type="Gene3D" id="3.30.450.40">
    <property type="match status" value="1"/>
</dbReference>
<dbReference type="PROSITE" id="PS00041">
    <property type="entry name" value="HTH_ARAC_FAMILY_1"/>
    <property type="match status" value="1"/>
</dbReference>
<sequence length="293" mass="33193">MKQNVNPKNLNEIKAISYFATSLGSKESIEDVLWDITKNVIHQLGFVDCVIYELDHEKNILVQRAAYGTKNPQHKTIYNQITIEVGIGIVGSVAKNRKPELIPNTKYDIRYIVDDCKRLSEICVPIIINDSLFGVIDSEHPNSNFYNERHLHLLTIIAALCSQKVKELRGQNKKPLTKANEYFKKLERLMKFQKIYQNPNLSLSSVANLLGISACYLSSLVNTASNTSFINYINKYRVSEAKCKLHSNHYAHYTIVSVGLEAGFNSKSAFYNAFKKHTGLTPSAYQQSQLILS</sequence>
<dbReference type="SMART" id="SM00065">
    <property type="entry name" value="GAF"/>
    <property type="match status" value="1"/>
</dbReference>
<dbReference type="EMBL" id="JAATJJ010000001">
    <property type="protein sequence ID" value="NJB71576.1"/>
    <property type="molecule type" value="Genomic_DNA"/>
</dbReference>
<dbReference type="SUPFAM" id="SSF55781">
    <property type="entry name" value="GAF domain-like"/>
    <property type="match status" value="1"/>
</dbReference>
<keyword evidence="6" id="KW-1185">Reference proteome</keyword>
<evidence type="ECO:0000256" key="1">
    <source>
        <dbReference type="ARBA" id="ARBA00023015"/>
    </source>
</evidence>
<dbReference type="SMART" id="SM00342">
    <property type="entry name" value="HTH_ARAC"/>
    <property type="match status" value="1"/>
</dbReference>
<dbReference type="Proteomes" id="UP000590442">
    <property type="component" value="Unassembled WGS sequence"/>
</dbReference>
<dbReference type="SUPFAM" id="SSF46689">
    <property type="entry name" value="Homeodomain-like"/>
    <property type="match status" value="1"/>
</dbReference>
<keyword evidence="1" id="KW-0805">Transcription regulation</keyword>
<proteinExistence type="predicted"/>
<dbReference type="InterPro" id="IPR003018">
    <property type="entry name" value="GAF"/>
</dbReference>
<dbReference type="InterPro" id="IPR020449">
    <property type="entry name" value="Tscrpt_reg_AraC-type_HTH"/>
</dbReference>
<evidence type="ECO:0000313" key="5">
    <source>
        <dbReference type="EMBL" id="NJB71576.1"/>
    </source>
</evidence>
<dbReference type="PROSITE" id="PS01124">
    <property type="entry name" value="HTH_ARAC_FAMILY_2"/>
    <property type="match status" value="1"/>
</dbReference>
<dbReference type="AlphaFoldDB" id="A0A846QRD4"/>
<keyword evidence="2 5" id="KW-0238">DNA-binding</keyword>
<feature type="domain" description="HTH araC/xylS-type" evidence="4">
    <location>
        <begin position="187"/>
        <end position="288"/>
    </location>
</feature>
<evidence type="ECO:0000259" key="4">
    <source>
        <dbReference type="PROSITE" id="PS01124"/>
    </source>
</evidence>
<dbReference type="Gene3D" id="1.10.10.60">
    <property type="entry name" value="Homeodomain-like"/>
    <property type="match status" value="2"/>
</dbReference>
<evidence type="ECO:0000256" key="2">
    <source>
        <dbReference type="ARBA" id="ARBA00023125"/>
    </source>
</evidence>
<dbReference type="InterPro" id="IPR018060">
    <property type="entry name" value="HTH_AraC"/>
</dbReference>
<dbReference type="InterPro" id="IPR018062">
    <property type="entry name" value="HTH_AraC-typ_CS"/>
</dbReference>
<dbReference type="Pfam" id="PF12833">
    <property type="entry name" value="HTH_18"/>
    <property type="match status" value="1"/>
</dbReference>
<dbReference type="InterPro" id="IPR029016">
    <property type="entry name" value="GAF-like_dom_sf"/>
</dbReference>
<gene>
    <name evidence="5" type="ORF">GGR42_002038</name>
</gene>
<dbReference type="PANTHER" id="PTHR43280:SF29">
    <property type="entry name" value="ARAC-FAMILY TRANSCRIPTIONAL REGULATOR"/>
    <property type="match status" value="1"/>
</dbReference>
<dbReference type="InterPro" id="IPR009057">
    <property type="entry name" value="Homeodomain-like_sf"/>
</dbReference>
<dbReference type="GO" id="GO:0043565">
    <property type="term" value="F:sequence-specific DNA binding"/>
    <property type="evidence" value="ECO:0007669"/>
    <property type="project" value="InterPro"/>
</dbReference>
<comment type="caution">
    <text evidence="5">The sequence shown here is derived from an EMBL/GenBank/DDBJ whole genome shotgun (WGS) entry which is preliminary data.</text>
</comment>
<dbReference type="GO" id="GO:0003700">
    <property type="term" value="F:DNA-binding transcription factor activity"/>
    <property type="evidence" value="ECO:0007669"/>
    <property type="project" value="InterPro"/>
</dbReference>